<evidence type="ECO:0000313" key="9">
    <source>
        <dbReference type="EMBL" id="GMT29207.1"/>
    </source>
</evidence>
<dbReference type="Pfam" id="PF00250">
    <property type="entry name" value="Forkhead"/>
    <property type="match status" value="1"/>
</dbReference>
<comment type="subcellular location">
    <subcellularLocation>
        <location evidence="1 6">Nucleus</location>
    </subcellularLocation>
</comment>
<dbReference type="InterPro" id="IPR001766">
    <property type="entry name" value="Fork_head_dom"/>
</dbReference>
<feature type="non-terminal residue" evidence="9">
    <location>
        <position position="1"/>
    </location>
</feature>
<dbReference type="AlphaFoldDB" id="A0AAV5WDV5"/>
<name>A0AAV5WDV5_9BILA</name>
<feature type="DNA-binding region" description="Fork-head" evidence="6">
    <location>
        <begin position="59"/>
        <end position="162"/>
    </location>
</feature>
<keyword evidence="5 6" id="KW-0539">Nucleus</keyword>
<proteinExistence type="predicted"/>
<evidence type="ECO:0000256" key="3">
    <source>
        <dbReference type="ARBA" id="ARBA00023125"/>
    </source>
</evidence>
<evidence type="ECO:0000313" key="10">
    <source>
        <dbReference type="Proteomes" id="UP001432322"/>
    </source>
</evidence>
<dbReference type="SUPFAM" id="SSF46785">
    <property type="entry name" value="Winged helix' DNA-binding domain"/>
    <property type="match status" value="1"/>
</dbReference>
<dbReference type="PANTHER" id="PTHR13962">
    <property type="entry name" value="FORKHEAD BOX PROTEIN N3-LIKE PROTEIN-RELATED"/>
    <property type="match status" value="1"/>
</dbReference>
<feature type="region of interest" description="Disordered" evidence="7">
    <location>
        <begin position="182"/>
        <end position="258"/>
    </location>
</feature>
<evidence type="ECO:0000256" key="1">
    <source>
        <dbReference type="ARBA" id="ARBA00004123"/>
    </source>
</evidence>
<evidence type="ECO:0000256" key="4">
    <source>
        <dbReference type="ARBA" id="ARBA00023163"/>
    </source>
</evidence>
<dbReference type="Gene3D" id="1.10.10.10">
    <property type="entry name" value="Winged helix-like DNA-binding domain superfamily/Winged helix DNA-binding domain"/>
    <property type="match status" value="1"/>
</dbReference>
<feature type="compositionally biased region" description="Acidic residues" evidence="7">
    <location>
        <begin position="1"/>
        <end position="11"/>
    </location>
</feature>
<evidence type="ECO:0000259" key="8">
    <source>
        <dbReference type="PROSITE" id="PS50039"/>
    </source>
</evidence>
<keyword evidence="10" id="KW-1185">Reference proteome</keyword>
<keyword evidence="4" id="KW-0804">Transcription</keyword>
<feature type="compositionally biased region" description="Basic and acidic residues" evidence="7">
    <location>
        <begin position="182"/>
        <end position="205"/>
    </location>
</feature>
<dbReference type="Proteomes" id="UP001432322">
    <property type="component" value="Unassembled WGS sequence"/>
</dbReference>
<organism evidence="9 10">
    <name type="scientific">Pristionchus fissidentatus</name>
    <dbReference type="NCBI Taxonomy" id="1538716"/>
    <lineage>
        <taxon>Eukaryota</taxon>
        <taxon>Metazoa</taxon>
        <taxon>Ecdysozoa</taxon>
        <taxon>Nematoda</taxon>
        <taxon>Chromadorea</taxon>
        <taxon>Rhabditida</taxon>
        <taxon>Rhabditina</taxon>
        <taxon>Diplogasteromorpha</taxon>
        <taxon>Diplogasteroidea</taxon>
        <taxon>Neodiplogasteridae</taxon>
        <taxon>Pristionchus</taxon>
    </lineage>
</organism>
<sequence>TPDDLDLIEVDDTCRGEGHQPPKQSLPNSRPSKSISNGSKCLPHLSTEPKSASSDPLRPSHWSYSTLIALSLIHSPNGRLTVVQIYDFICKHFPYYKTARGTWKNCIRHNLSFPTSNSKFTRIPDKSGIKKLRPRSEWMIIPKMRQKLDKAIRNSMENEAKKSDRPIEEIIEKYEREMGRNERLAKSLKFGRNEGMKKNKNEEPRPVPSPPSSRKTTRSSVQKKERKVELLNYRSGSKGTTRSSNSKRRASQCAIDREAILEPSSINLHDNDTHSSTSTFYSSQHSIDRILSVSPSGHRFSREVAHSSPTSVHDDVTEFPPISLPNDVTPPHSVIGCDEVNPPHSVIGYDDVTPYCSVIYYGDVNQTLTYLNGPPHPS</sequence>
<dbReference type="CDD" id="cd00059">
    <property type="entry name" value="FH_FOX"/>
    <property type="match status" value="1"/>
</dbReference>
<feature type="non-terminal residue" evidence="9">
    <location>
        <position position="378"/>
    </location>
</feature>
<feature type="domain" description="Fork-head" evidence="8">
    <location>
        <begin position="59"/>
        <end position="162"/>
    </location>
</feature>
<dbReference type="PANTHER" id="PTHR13962:SF17">
    <property type="entry name" value="FORKHEAD BOX PROTEIN N4"/>
    <property type="match status" value="1"/>
</dbReference>
<evidence type="ECO:0000256" key="5">
    <source>
        <dbReference type="ARBA" id="ARBA00023242"/>
    </source>
</evidence>
<keyword evidence="3 6" id="KW-0238">DNA-binding</keyword>
<dbReference type="GO" id="GO:0003700">
    <property type="term" value="F:DNA-binding transcription factor activity"/>
    <property type="evidence" value="ECO:0007669"/>
    <property type="project" value="InterPro"/>
</dbReference>
<comment type="caution">
    <text evidence="9">The sequence shown here is derived from an EMBL/GenBank/DDBJ whole genome shotgun (WGS) entry which is preliminary data.</text>
</comment>
<dbReference type="EMBL" id="BTSY01000005">
    <property type="protein sequence ID" value="GMT29207.1"/>
    <property type="molecule type" value="Genomic_DNA"/>
</dbReference>
<feature type="compositionally biased region" description="Polar residues" evidence="7">
    <location>
        <begin position="234"/>
        <end position="244"/>
    </location>
</feature>
<protein>
    <recommendedName>
        <fullName evidence="8">Fork-head domain-containing protein</fullName>
    </recommendedName>
</protein>
<dbReference type="InterPro" id="IPR047119">
    <property type="entry name" value="FOXN2/3-like"/>
</dbReference>
<feature type="compositionally biased region" description="Polar residues" evidence="7">
    <location>
        <begin position="22"/>
        <end position="39"/>
    </location>
</feature>
<dbReference type="InterPro" id="IPR036388">
    <property type="entry name" value="WH-like_DNA-bd_sf"/>
</dbReference>
<dbReference type="InterPro" id="IPR036390">
    <property type="entry name" value="WH_DNA-bd_sf"/>
</dbReference>
<gene>
    <name evidence="9" type="ORF">PFISCL1PPCAC_20504</name>
</gene>
<evidence type="ECO:0000256" key="2">
    <source>
        <dbReference type="ARBA" id="ARBA00023015"/>
    </source>
</evidence>
<evidence type="ECO:0000256" key="6">
    <source>
        <dbReference type="PROSITE-ProRule" id="PRU00089"/>
    </source>
</evidence>
<dbReference type="PROSITE" id="PS50039">
    <property type="entry name" value="FORK_HEAD_3"/>
    <property type="match status" value="1"/>
</dbReference>
<keyword evidence="2" id="KW-0805">Transcription regulation</keyword>
<accession>A0AAV5WDV5</accession>
<reference evidence="9" key="1">
    <citation type="submission" date="2023-10" db="EMBL/GenBank/DDBJ databases">
        <title>Genome assembly of Pristionchus species.</title>
        <authorList>
            <person name="Yoshida K."/>
            <person name="Sommer R.J."/>
        </authorList>
    </citation>
    <scope>NUCLEOTIDE SEQUENCE</scope>
    <source>
        <strain evidence="9">RS5133</strain>
    </source>
</reference>
<evidence type="ECO:0000256" key="7">
    <source>
        <dbReference type="SAM" id="MobiDB-lite"/>
    </source>
</evidence>
<dbReference type="PRINTS" id="PR00053">
    <property type="entry name" value="FORKHEAD"/>
</dbReference>
<dbReference type="GO" id="GO:0000987">
    <property type="term" value="F:cis-regulatory region sequence-specific DNA binding"/>
    <property type="evidence" value="ECO:0007669"/>
    <property type="project" value="TreeGrafter"/>
</dbReference>
<dbReference type="SMART" id="SM00339">
    <property type="entry name" value="FH"/>
    <property type="match status" value="1"/>
</dbReference>
<dbReference type="GO" id="GO:0005634">
    <property type="term" value="C:nucleus"/>
    <property type="evidence" value="ECO:0007669"/>
    <property type="project" value="UniProtKB-SubCell"/>
</dbReference>
<feature type="region of interest" description="Disordered" evidence="7">
    <location>
        <begin position="1"/>
        <end position="57"/>
    </location>
</feature>